<evidence type="ECO:0000259" key="6">
    <source>
        <dbReference type="Pfam" id="PF04357"/>
    </source>
</evidence>
<name>A0A1I0H0X9_9BACT</name>
<keyword evidence="3" id="KW-1133">Transmembrane helix</keyword>
<dbReference type="InterPro" id="IPR007452">
    <property type="entry name" value="TamB_C"/>
</dbReference>
<evidence type="ECO:0000256" key="2">
    <source>
        <dbReference type="ARBA" id="ARBA00022692"/>
    </source>
</evidence>
<dbReference type="PANTHER" id="PTHR36985">
    <property type="entry name" value="TRANSLOCATION AND ASSEMBLY MODULE SUBUNIT TAMB"/>
    <property type="match status" value="1"/>
</dbReference>
<keyword evidence="2" id="KW-0812">Transmembrane</keyword>
<evidence type="ECO:0000256" key="5">
    <source>
        <dbReference type="SAM" id="MobiDB-lite"/>
    </source>
</evidence>
<keyword evidence="8" id="KW-1185">Reference proteome</keyword>
<reference evidence="8" key="1">
    <citation type="submission" date="2016-10" db="EMBL/GenBank/DDBJ databases">
        <authorList>
            <person name="Varghese N."/>
            <person name="Submissions S."/>
        </authorList>
    </citation>
    <scope>NUCLEOTIDE SEQUENCE [LARGE SCALE GENOMIC DNA]</scope>
    <source>
        <strain evidence="8">DSM 16858</strain>
    </source>
</reference>
<evidence type="ECO:0000256" key="3">
    <source>
        <dbReference type="ARBA" id="ARBA00022989"/>
    </source>
</evidence>
<feature type="region of interest" description="Disordered" evidence="5">
    <location>
        <begin position="1250"/>
        <end position="1285"/>
    </location>
</feature>
<keyword evidence="4" id="KW-0472">Membrane</keyword>
<evidence type="ECO:0000313" key="7">
    <source>
        <dbReference type="EMBL" id="SET76331.1"/>
    </source>
</evidence>
<dbReference type="EMBL" id="FOIJ01000004">
    <property type="protein sequence ID" value="SET76331.1"/>
    <property type="molecule type" value="Genomic_DNA"/>
</dbReference>
<protein>
    <submittedName>
        <fullName evidence="7">Translocation and assembly module TamB</fullName>
    </submittedName>
</protein>
<dbReference type="Pfam" id="PF04357">
    <property type="entry name" value="TamB"/>
    <property type="match status" value="1"/>
</dbReference>
<dbReference type="GO" id="GO:0009306">
    <property type="term" value="P:protein secretion"/>
    <property type="evidence" value="ECO:0007669"/>
    <property type="project" value="InterPro"/>
</dbReference>
<dbReference type="GO" id="GO:0005886">
    <property type="term" value="C:plasma membrane"/>
    <property type="evidence" value="ECO:0007669"/>
    <property type="project" value="InterPro"/>
</dbReference>
<sequence length="1534" mass="163435">MRRSVWGVLGLVAVVLLLVAGVLVYATSPAGEGWILQKGLSIANAQFTGKLEAGAVDLRLTGVTLRDVKIYTPEGELAAEVARVDANLSLLPLVGQHVVVRSAHVERPRLYLVQDERGLNLLRALEPREPKPEEPDTGRGSLRLTVKDFRLEDGYVDFQAEAAEGAEAQHVRLEDFDASGAASYAAAKVAFDARLEATGGLALPVSGPVKLSLRGQGEEENLSADVNLTIAGLEAVARGGMRGMSDLWAEIQRVSLAPETARAFVPTYPLLVPVTLQGNGQKQGDVARTNLEVKAGKASVHLDGSFNLLTMRSDGVSLKARDIDLSELVENGPPTAIVANLSARGGGTSLETLDGDVELTVSPSKFREQPLGPVDLRASAKDGHYTLSHLRVLVPGASLDARGQGTLDNIQLKGSLSASDLAVLGQTVGKLGPGPALPLSGSGALDFQVKGPLRTPAMTASGTFSSLAYADTALKDFNLKASLPDVTQPLSVDASLVVGELSTGGRTFQNLSATVVTQDRDLKASVSTQGEVELNLSLAGLVDTDQQGLAVNALTLAYPEATWRLQSPSHVRFGGGRIEVKPTLTLASDAQRLAVQLLMQGERVDARVDVGALDLSRLPRAFVPESMGLGGTLSAQLSAKGPLSRPDATYAVSLADGRFQQYTGLGLELKGTYVKDTAQGTLSAQVPAAQLNADFKVPVQAVLKRRKDELNLQVELSRLDVAEVMKLANRPEPVKGQLTGLLKVTGSARDPKLEFTLNGQGLEANEMLPGRRPLKPIGFKLVAASQASDGTLDVRLDVTDLGKEAFVTLDTPFTLGQLIAKPPTADEVMRTVVALEAQLSEVPVRLLARVAGFRGRGTEGTLSLKLGLNGSVLVPQGQLELSAQGAAFNGQRPLDARLTVRGEGKDTRMELTAQQLAPDGQKRPLMDLSAVVSAPLGALQDPDVIGWVPFQVKGRIHPTPLVDLPGLAGEGSPLPQRVKGLLSLELNAAGTPAAPKIDLTAGLQDLGIDEKALGQARFHYAYANARSNADALLTSPTGGTLLVETQVPLDLSLHGMKQAPDMNTVPLDVTLRARRFDLAFLGGLHEMVRDLGGELEADARVAGQLGAPTLKGKVNWKDGKIGLMGFGSYRDIRLALDVTEERLQLQELFARSGSGELKLTADAKAQRGTFELTGKAHLKDFPVVSDDQLLAIVTMRADLKGTLQEQLVNIRDFNIAEATVELPEIKRKDLQPLEKAQDIVLVRNGLLVNKRRKPATPSSTTGTGGTGGTGTAGTVEENEQEEKPEALRTYEVHVRAPNRIRVRGSDVNVEVGMPLNDVYISYKNEAEIFGTIRVIGGRVDAMGRRLDIQRNSEVRFGGPPLAPYLNLTAEHNNERENVKIFIHVRGQGKDFTIEPTSEPPMSETEIYTLLATGRSTLERNSGASMSAGAQAASVVGSLVASQAKQALSAELPLDVFSIEAGDSGGLQGTRLEVGKYISDKIYVGYTGRVGEVANERQNSNAVRFEYQFHPSWSLEANYGDARSGGLDLIWSKDY</sequence>
<feature type="compositionally biased region" description="Gly residues" evidence="5">
    <location>
        <begin position="1262"/>
        <end position="1271"/>
    </location>
</feature>
<dbReference type="PANTHER" id="PTHR36985:SF1">
    <property type="entry name" value="TRANSLOCATION AND ASSEMBLY MODULE SUBUNIT TAMB"/>
    <property type="match status" value="1"/>
</dbReference>
<dbReference type="GO" id="GO:0097347">
    <property type="term" value="C:TAM protein secretion complex"/>
    <property type="evidence" value="ECO:0007669"/>
    <property type="project" value="TreeGrafter"/>
</dbReference>
<evidence type="ECO:0000256" key="1">
    <source>
        <dbReference type="ARBA" id="ARBA00004167"/>
    </source>
</evidence>
<evidence type="ECO:0000256" key="4">
    <source>
        <dbReference type="ARBA" id="ARBA00023136"/>
    </source>
</evidence>
<proteinExistence type="predicted"/>
<organism evidence="7 8">
    <name type="scientific">Stigmatella erecta</name>
    <dbReference type="NCBI Taxonomy" id="83460"/>
    <lineage>
        <taxon>Bacteria</taxon>
        <taxon>Pseudomonadati</taxon>
        <taxon>Myxococcota</taxon>
        <taxon>Myxococcia</taxon>
        <taxon>Myxococcales</taxon>
        <taxon>Cystobacterineae</taxon>
        <taxon>Archangiaceae</taxon>
        <taxon>Stigmatella</taxon>
    </lineage>
</organism>
<gene>
    <name evidence="7" type="ORF">SAMN05443639_104226</name>
</gene>
<dbReference type="Proteomes" id="UP000199181">
    <property type="component" value="Unassembled WGS sequence"/>
</dbReference>
<feature type="domain" description="Translocation and assembly module TamB C-terminal" evidence="6">
    <location>
        <begin position="1152"/>
        <end position="1534"/>
    </location>
</feature>
<comment type="subcellular location">
    <subcellularLocation>
        <location evidence="1">Membrane</location>
        <topology evidence="1">Single-pass membrane protein</topology>
    </subcellularLocation>
</comment>
<evidence type="ECO:0000313" key="8">
    <source>
        <dbReference type="Proteomes" id="UP000199181"/>
    </source>
</evidence>
<accession>A0A1I0H0X9</accession>
<dbReference type="RefSeq" id="WP_245767357.1">
    <property type="nucleotide sequence ID" value="NZ_FOIJ01000004.1"/>
</dbReference>